<feature type="compositionally biased region" description="Basic and acidic residues" evidence="1">
    <location>
        <begin position="88"/>
        <end position="111"/>
    </location>
</feature>
<evidence type="ECO:0000313" key="3">
    <source>
        <dbReference type="Proteomes" id="UP000789901"/>
    </source>
</evidence>
<feature type="region of interest" description="Disordered" evidence="1">
    <location>
        <begin position="88"/>
        <end position="113"/>
    </location>
</feature>
<evidence type="ECO:0000256" key="1">
    <source>
        <dbReference type="SAM" id="MobiDB-lite"/>
    </source>
</evidence>
<accession>A0ABN7WH68</accession>
<gene>
    <name evidence="2" type="ORF">GMARGA_LOCUS30993</name>
</gene>
<protein>
    <submittedName>
        <fullName evidence="2">22407_t:CDS:1</fullName>
    </submittedName>
</protein>
<proteinExistence type="predicted"/>
<reference evidence="2 3" key="1">
    <citation type="submission" date="2021-06" db="EMBL/GenBank/DDBJ databases">
        <authorList>
            <person name="Kallberg Y."/>
            <person name="Tangrot J."/>
            <person name="Rosling A."/>
        </authorList>
    </citation>
    <scope>NUCLEOTIDE SEQUENCE [LARGE SCALE GENOMIC DNA]</scope>
    <source>
        <strain evidence="2 3">120-4 pot B 10/14</strain>
    </source>
</reference>
<dbReference type="Proteomes" id="UP000789901">
    <property type="component" value="Unassembled WGS sequence"/>
</dbReference>
<comment type="caution">
    <text evidence="2">The sequence shown here is derived from an EMBL/GenBank/DDBJ whole genome shotgun (WGS) entry which is preliminary data.</text>
</comment>
<feature type="non-terminal residue" evidence="2">
    <location>
        <position position="322"/>
    </location>
</feature>
<keyword evidence="3" id="KW-1185">Reference proteome</keyword>
<evidence type="ECO:0000313" key="2">
    <source>
        <dbReference type="EMBL" id="CAG8832307.1"/>
    </source>
</evidence>
<organism evidence="2 3">
    <name type="scientific">Gigaspora margarita</name>
    <dbReference type="NCBI Taxonomy" id="4874"/>
    <lineage>
        <taxon>Eukaryota</taxon>
        <taxon>Fungi</taxon>
        <taxon>Fungi incertae sedis</taxon>
        <taxon>Mucoromycota</taxon>
        <taxon>Glomeromycotina</taxon>
        <taxon>Glomeromycetes</taxon>
        <taxon>Diversisporales</taxon>
        <taxon>Gigasporaceae</taxon>
        <taxon>Gigaspora</taxon>
    </lineage>
</organism>
<name>A0ABN7WH68_GIGMA</name>
<sequence length="322" mass="37858">MQNGEFKRDWTAYIAEKSVTESVKASYYVQRNYNSEISSYSIKQISSGPSTPNKPIIQQELNRKFPHVSFIKRVKVIYDKLQNESLRNLKQEDQNRTEESENEDQLRKQYENEEPGVLINNEDRNNYDDQVVAVDWREWLENILEFSIEDIRAQILSPYIAKNEFENTMIKYIGKVLMDFVHKVIDVPSHIMHIDTVERDWIVNKISPLFTYLQTTFINKIRFHWFEYDVEPTHEHLVSEGNTSNKDRLKADIVGVRLSDSRQIIFLEMSGAPTDFLKNHPIDNVNKSLRERIDALNSILINSLRYDVRFAGKICSFTIQGI</sequence>
<dbReference type="EMBL" id="CAJVQB010045082">
    <property type="protein sequence ID" value="CAG8832307.1"/>
    <property type="molecule type" value="Genomic_DNA"/>
</dbReference>